<dbReference type="RefSeq" id="XP_003284838.1">
    <property type="nucleotide sequence ID" value="XM_003284790.1"/>
</dbReference>
<dbReference type="OrthoDB" id="16296at2759"/>
<keyword evidence="3" id="KW-1185">Reference proteome</keyword>
<feature type="region of interest" description="Disordered" evidence="1">
    <location>
        <begin position="337"/>
        <end position="373"/>
    </location>
</feature>
<dbReference type="GeneID" id="10506843"/>
<dbReference type="InParanoid" id="F0ZBM1"/>
<dbReference type="AlphaFoldDB" id="F0ZBM1"/>
<protein>
    <submittedName>
        <fullName evidence="2">Uncharacterized protein</fullName>
    </submittedName>
</protein>
<dbReference type="VEuPathDB" id="AmoebaDB:DICPUDRAFT_148637"/>
<dbReference type="EMBL" id="GL870972">
    <property type="protein sequence ID" value="EGC38645.1"/>
    <property type="molecule type" value="Genomic_DNA"/>
</dbReference>
<organism evidence="2 3">
    <name type="scientific">Dictyostelium purpureum</name>
    <name type="common">Slime mold</name>
    <dbReference type="NCBI Taxonomy" id="5786"/>
    <lineage>
        <taxon>Eukaryota</taxon>
        <taxon>Amoebozoa</taxon>
        <taxon>Evosea</taxon>
        <taxon>Eumycetozoa</taxon>
        <taxon>Dictyostelia</taxon>
        <taxon>Dictyosteliales</taxon>
        <taxon>Dictyosteliaceae</taxon>
        <taxon>Dictyostelium</taxon>
    </lineage>
</organism>
<sequence>MENTGYQLLTFNQNDMKGNKSFYGVVMDPIKNFTKLMENLQFGNDGFAFGTLELTFDARSGGGQVYYSCANVRLQNKPYNFTGGRTIEIQATLTLTDVNGDKLGSIETDGTPGELFIPDLVVRQDQTQNPFKSTIDANAGLINPTPIRACNATSIKGCQKTSPCHNTATDGEMVNQIYIGEDYDVAIYQLNAMLTKTEQSTYTLQYFPSNSKDVGIQLLTFNQKNFKEDNMSIRVVMDAIKNNPKYKKIEFDKNGFSFGIVELTFDARENPKEDDLKTDRVFYSCARVRLQKKPVPKAKGTTFIVDSSVLLRNTEEGIGNATPDYQPYNMTIPRLVEHNADDSGSGSQLGNKDPNGDLKTNNGEEEEKQHNGSNSLVSPFAFITLLSLICTLLKL</sequence>
<evidence type="ECO:0000313" key="2">
    <source>
        <dbReference type="EMBL" id="EGC38645.1"/>
    </source>
</evidence>
<evidence type="ECO:0000256" key="1">
    <source>
        <dbReference type="SAM" id="MobiDB-lite"/>
    </source>
</evidence>
<evidence type="ECO:0000313" key="3">
    <source>
        <dbReference type="Proteomes" id="UP000001064"/>
    </source>
</evidence>
<name>F0ZBM1_DICPU</name>
<proteinExistence type="predicted"/>
<dbReference type="KEGG" id="dpp:DICPUDRAFT_148637"/>
<accession>F0ZBM1</accession>
<dbReference type="Proteomes" id="UP000001064">
    <property type="component" value="Unassembled WGS sequence"/>
</dbReference>
<gene>
    <name evidence="2" type="ORF">DICPUDRAFT_148637</name>
</gene>
<reference evidence="3" key="1">
    <citation type="journal article" date="2011" name="Genome Biol.">
        <title>Comparative genomics of the social amoebae Dictyostelium discoideum and Dictyostelium purpureum.</title>
        <authorList>
            <consortium name="US DOE Joint Genome Institute (JGI-PGF)"/>
            <person name="Sucgang R."/>
            <person name="Kuo A."/>
            <person name="Tian X."/>
            <person name="Salerno W."/>
            <person name="Parikh A."/>
            <person name="Feasley C.L."/>
            <person name="Dalin E."/>
            <person name="Tu H."/>
            <person name="Huang E."/>
            <person name="Barry K."/>
            <person name="Lindquist E."/>
            <person name="Shapiro H."/>
            <person name="Bruce D."/>
            <person name="Schmutz J."/>
            <person name="Salamov A."/>
            <person name="Fey P."/>
            <person name="Gaudet P."/>
            <person name="Anjard C."/>
            <person name="Babu M.M."/>
            <person name="Basu S."/>
            <person name="Bushmanova Y."/>
            <person name="van der Wel H."/>
            <person name="Katoh-Kurasawa M."/>
            <person name="Dinh C."/>
            <person name="Coutinho P.M."/>
            <person name="Saito T."/>
            <person name="Elias M."/>
            <person name="Schaap P."/>
            <person name="Kay R.R."/>
            <person name="Henrissat B."/>
            <person name="Eichinger L."/>
            <person name="Rivero F."/>
            <person name="Putnam N.H."/>
            <person name="West C.M."/>
            <person name="Loomis W.F."/>
            <person name="Chisholm R.L."/>
            <person name="Shaulsky G."/>
            <person name="Strassmann J.E."/>
            <person name="Queller D.C."/>
            <person name="Kuspa A."/>
            <person name="Grigoriev I.V."/>
        </authorList>
    </citation>
    <scope>NUCLEOTIDE SEQUENCE [LARGE SCALE GENOMIC DNA]</scope>
    <source>
        <strain evidence="3">QSDP1</strain>
    </source>
</reference>